<evidence type="ECO:0000313" key="1">
    <source>
        <dbReference type="EMBL" id="KAG8172639.1"/>
    </source>
</evidence>
<dbReference type="EMBL" id="JAFNEN010002510">
    <property type="protein sequence ID" value="KAG8172639.1"/>
    <property type="molecule type" value="Genomic_DNA"/>
</dbReference>
<gene>
    <name evidence="1" type="ORF">JTE90_017514</name>
</gene>
<name>A0AAV6TL86_9ARAC</name>
<evidence type="ECO:0000313" key="2">
    <source>
        <dbReference type="Proteomes" id="UP000827092"/>
    </source>
</evidence>
<sequence>MWRFRSERAGDGPLQQVPLTGAVAQSGCEALAARFYPVCDLLGVGLLGSATLIGCPARNEKYRPRGRSAAFGIPVPSRAGRTGDPRVPLVEWRSLSAHVGTRKMVKLCPDRTRPEETLVEVRRF</sequence>
<keyword evidence="2" id="KW-1185">Reference proteome</keyword>
<dbReference type="Proteomes" id="UP000827092">
    <property type="component" value="Unassembled WGS sequence"/>
</dbReference>
<reference evidence="1 2" key="1">
    <citation type="journal article" date="2022" name="Nat. Ecol. Evol.">
        <title>A masculinizing supergene underlies an exaggerated male reproductive morph in a spider.</title>
        <authorList>
            <person name="Hendrickx F."/>
            <person name="De Corte Z."/>
            <person name="Sonet G."/>
            <person name="Van Belleghem S.M."/>
            <person name="Kostlbacher S."/>
            <person name="Vangestel C."/>
        </authorList>
    </citation>
    <scope>NUCLEOTIDE SEQUENCE [LARGE SCALE GENOMIC DNA]</scope>
    <source>
        <strain evidence="1">W744_W776</strain>
    </source>
</reference>
<accession>A0AAV6TL86</accession>
<proteinExistence type="predicted"/>
<organism evidence="1 2">
    <name type="scientific">Oedothorax gibbosus</name>
    <dbReference type="NCBI Taxonomy" id="931172"/>
    <lineage>
        <taxon>Eukaryota</taxon>
        <taxon>Metazoa</taxon>
        <taxon>Ecdysozoa</taxon>
        <taxon>Arthropoda</taxon>
        <taxon>Chelicerata</taxon>
        <taxon>Arachnida</taxon>
        <taxon>Araneae</taxon>
        <taxon>Araneomorphae</taxon>
        <taxon>Entelegynae</taxon>
        <taxon>Araneoidea</taxon>
        <taxon>Linyphiidae</taxon>
        <taxon>Erigoninae</taxon>
        <taxon>Oedothorax</taxon>
    </lineage>
</organism>
<protein>
    <submittedName>
        <fullName evidence="1">Uncharacterized protein</fullName>
    </submittedName>
</protein>
<comment type="caution">
    <text evidence="1">The sequence shown here is derived from an EMBL/GenBank/DDBJ whole genome shotgun (WGS) entry which is preliminary data.</text>
</comment>
<dbReference type="AlphaFoldDB" id="A0AAV6TL86"/>